<accession>A0ABT6DF50</accession>
<comment type="caution">
    <text evidence="1">The sequence shown here is derived from an EMBL/GenBank/DDBJ whole genome shotgun (WGS) entry which is preliminary data.</text>
</comment>
<organism evidence="1 2">
    <name type="scientific">Bdellovibrio svalbardensis</name>
    <dbReference type="NCBI Taxonomy" id="2972972"/>
    <lineage>
        <taxon>Bacteria</taxon>
        <taxon>Pseudomonadati</taxon>
        <taxon>Bdellovibrionota</taxon>
        <taxon>Bdellovibrionia</taxon>
        <taxon>Bdellovibrionales</taxon>
        <taxon>Pseudobdellovibrionaceae</taxon>
        <taxon>Bdellovibrio</taxon>
    </lineage>
</organism>
<dbReference type="EMBL" id="JANRMI010000001">
    <property type="protein sequence ID" value="MDG0815413.1"/>
    <property type="molecule type" value="Genomic_DNA"/>
</dbReference>
<evidence type="ECO:0000313" key="2">
    <source>
        <dbReference type="Proteomes" id="UP001152321"/>
    </source>
</evidence>
<name>A0ABT6DF50_9BACT</name>
<gene>
    <name evidence="1" type="ORF">NWE73_03500</name>
</gene>
<proteinExistence type="predicted"/>
<reference evidence="1" key="1">
    <citation type="submission" date="2022-08" db="EMBL/GenBank/DDBJ databases">
        <title>Novel Bdellovibrio Species Isolated from Svalbard: Designation Bdellovibrio svalbardensis.</title>
        <authorList>
            <person name="Mitchell R.J."/>
            <person name="Choi S.Y."/>
        </authorList>
    </citation>
    <scope>NUCLEOTIDE SEQUENCE</scope>
    <source>
        <strain evidence="1">PAP01</strain>
    </source>
</reference>
<dbReference type="Proteomes" id="UP001152321">
    <property type="component" value="Unassembled WGS sequence"/>
</dbReference>
<protein>
    <submittedName>
        <fullName evidence="1">Uncharacterized protein</fullName>
    </submittedName>
</protein>
<evidence type="ECO:0000313" key="1">
    <source>
        <dbReference type="EMBL" id="MDG0815413.1"/>
    </source>
</evidence>
<dbReference type="RefSeq" id="WP_277576888.1">
    <property type="nucleotide sequence ID" value="NZ_JANRMI010000001.1"/>
</dbReference>
<sequence>MALLPIIILWVVAIAIRNTLQHKVHSTQKCIGNISDSGCFDPTEALDGII</sequence>
<keyword evidence="2" id="KW-1185">Reference proteome</keyword>